<dbReference type="Gene3D" id="1.10.510.10">
    <property type="entry name" value="Transferase(Phosphotransferase) domain 1"/>
    <property type="match status" value="1"/>
</dbReference>
<dbReference type="FunFam" id="1.10.510.10:FF:000169">
    <property type="entry name" value="Serine/threonine-protein kinase 32A"/>
    <property type="match status" value="1"/>
</dbReference>
<dbReference type="CDD" id="cd05578">
    <property type="entry name" value="STKc_Yank1"/>
    <property type="match status" value="1"/>
</dbReference>
<dbReference type="SUPFAM" id="SSF56112">
    <property type="entry name" value="Protein kinase-like (PK-like)"/>
    <property type="match status" value="1"/>
</dbReference>
<comment type="similarity">
    <text evidence="7">Belongs to the protein kinase superfamily.</text>
</comment>
<evidence type="ECO:0000256" key="3">
    <source>
        <dbReference type="ARBA" id="ARBA00022741"/>
    </source>
</evidence>
<dbReference type="PROSITE" id="PS50011">
    <property type="entry name" value="PROTEIN_KINASE_DOM"/>
    <property type="match status" value="1"/>
</dbReference>
<evidence type="ECO:0000256" key="6">
    <source>
        <dbReference type="PROSITE-ProRule" id="PRU10141"/>
    </source>
</evidence>
<dbReference type="PANTHER" id="PTHR24355:SF30">
    <property type="entry name" value="SERINE_THREONINE-PROTEIN KINASE 32B ISOFORM X1"/>
    <property type="match status" value="1"/>
</dbReference>
<sequence length="364" mass="41965">MGCSCSRRTLNPDHPQLSDFSIIRSIGRGAFSKLCIVKYRRTGQRYALKYMDKKRCVLQMVTKNVLRELDLLTQVSHPFIVNLWFSFQDAEYMYMVTDLLLGGDLRYHLNQQGRFCEDRAKLYICEIALALEYLHGENIVHRDVKPENILLDDAGHAHLTDFNLATRLPHNVLATSFSGTRPYMAPEVILTALGKANGYGCRVDWYSLGVCFYEMLFGRRPYIYSSQTSSEDVLKLMSGERFVRPINWPSDLLDFITSLLKFDVNSRIASIKTFSSHSYMSRINMDNVLALKTVPGFVPRSDSLNCDPTYELEERIVNSSTIYSNRRKSTKNEESLQKSIDRFSAVYYCYNRKLNLRCEQAQSS</sequence>
<feature type="domain" description="Protein kinase" evidence="8">
    <location>
        <begin position="20"/>
        <end position="280"/>
    </location>
</feature>
<dbReference type="InterPro" id="IPR017441">
    <property type="entry name" value="Protein_kinase_ATP_BS"/>
</dbReference>
<accession>A0A0N5AJZ2</accession>
<keyword evidence="3 6" id="KW-0547">Nucleotide-binding</keyword>
<dbReference type="PROSITE" id="PS00107">
    <property type="entry name" value="PROTEIN_KINASE_ATP"/>
    <property type="match status" value="1"/>
</dbReference>
<dbReference type="WBParaSite" id="SMUV_0000479301-mRNA-1">
    <property type="protein sequence ID" value="SMUV_0000479301-mRNA-1"/>
    <property type="gene ID" value="SMUV_0000479301"/>
</dbReference>
<dbReference type="GO" id="GO:0004703">
    <property type="term" value="F:G protein-coupled receptor kinase activity"/>
    <property type="evidence" value="ECO:0007669"/>
    <property type="project" value="TreeGrafter"/>
</dbReference>
<dbReference type="InterPro" id="IPR000719">
    <property type="entry name" value="Prot_kinase_dom"/>
</dbReference>
<dbReference type="PROSITE" id="PS00108">
    <property type="entry name" value="PROTEIN_KINASE_ST"/>
    <property type="match status" value="1"/>
</dbReference>
<dbReference type="Proteomes" id="UP000046393">
    <property type="component" value="Unplaced"/>
</dbReference>
<dbReference type="Pfam" id="PF00069">
    <property type="entry name" value="Pkinase"/>
    <property type="match status" value="1"/>
</dbReference>
<evidence type="ECO:0000256" key="2">
    <source>
        <dbReference type="ARBA" id="ARBA00022679"/>
    </source>
</evidence>
<evidence type="ECO:0000256" key="5">
    <source>
        <dbReference type="ARBA" id="ARBA00022840"/>
    </source>
</evidence>
<dbReference type="FunFam" id="3.30.200.20:FF:000904">
    <property type="entry name" value="Protein CBG18395"/>
    <property type="match status" value="1"/>
</dbReference>
<dbReference type="SMART" id="SM00220">
    <property type="entry name" value="S_TKc"/>
    <property type="match status" value="1"/>
</dbReference>
<keyword evidence="2" id="KW-0808">Transferase</keyword>
<evidence type="ECO:0000313" key="10">
    <source>
        <dbReference type="WBParaSite" id="SMUV_0000479301-mRNA-1"/>
    </source>
</evidence>
<dbReference type="PANTHER" id="PTHR24355">
    <property type="entry name" value="G PROTEIN-COUPLED RECEPTOR KINASE/RIBOSOMAL PROTEIN S6 KINASE"/>
    <property type="match status" value="1"/>
</dbReference>
<keyword evidence="5 6" id="KW-0067">ATP-binding</keyword>
<proteinExistence type="inferred from homology"/>
<keyword evidence="4" id="KW-0418">Kinase</keyword>
<evidence type="ECO:0000313" key="9">
    <source>
        <dbReference type="Proteomes" id="UP000046393"/>
    </source>
</evidence>
<evidence type="ECO:0000256" key="7">
    <source>
        <dbReference type="RuleBase" id="RU000304"/>
    </source>
</evidence>
<organism evidence="9 10">
    <name type="scientific">Syphacia muris</name>
    <dbReference type="NCBI Taxonomy" id="451379"/>
    <lineage>
        <taxon>Eukaryota</taxon>
        <taxon>Metazoa</taxon>
        <taxon>Ecdysozoa</taxon>
        <taxon>Nematoda</taxon>
        <taxon>Chromadorea</taxon>
        <taxon>Rhabditida</taxon>
        <taxon>Spirurina</taxon>
        <taxon>Oxyuridomorpha</taxon>
        <taxon>Oxyuroidea</taxon>
        <taxon>Oxyuridae</taxon>
        <taxon>Syphacia</taxon>
    </lineage>
</organism>
<dbReference type="GO" id="GO:0007186">
    <property type="term" value="P:G protein-coupled receptor signaling pathway"/>
    <property type="evidence" value="ECO:0007669"/>
    <property type="project" value="TreeGrafter"/>
</dbReference>
<dbReference type="Gene3D" id="3.30.200.20">
    <property type="entry name" value="Phosphorylase Kinase, domain 1"/>
    <property type="match status" value="1"/>
</dbReference>
<keyword evidence="1 7" id="KW-0723">Serine/threonine-protein kinase</keyword>
<dbReference type="GO" id="GO:0005524">
    <property type="term" value="F:ATP binding"/>
    <property type="evidence" value="ECO:0007669"/>
    <property type="project" value="UniProtKB-UniRule"/>
</dbReference>
<keyword evidence="9" id="KW-1185">Reference proteome</keyword>
<evidence type="ECO:0000259" key="8">
    <source>
        <dbReference type="PROSITE" id="PS50011"/>
    </source>
</evidence>
<protein>
    <submittedName>
        <fullName evidence="10">Protein kinase domain-containing protein</fullName>
    </submittedName>
</protein>
<dbReference type="AlphaFoldDB" id="A0A0N5AJZ2"/>
<evidence type="ECO:0000256" key="1">
    <source>
        <dbReference type="ARBA" id="ARBA00022527"/>
    </source>
</evidence>
<dbReference type="STRING" id="451379.A0A0N5AJZ2"/>
<dbReference type="InterPro" id="IPR008271">
    <property type="entry name" value="Ser/Thr_kinase_AS"/>
</dbReference>
<dbReference type="InterPro" id="IPR011009">
    <property type="entry name" value="Kinase-like_dom_sf"/>
</dbReference>
<dbReference type="GO" id="GO:0009966">
    <property type="term" value="P:regulation of signal transduction"/>
    <property type="evidence" value="ECO:0007669"/>
    <property type="project" value="TreeGrafter"/>
</dbReference>
<evidence type="ECO:0000256" key="4">
    <source>
        <dbReference type="ARBA" id="ARBA00022777"/>
    </source>
</evidence>
<dbReference type="GO" id="GO:0001664">
    <property type="term" value="F:G protein-coupled receptor binding"/>
    <property type="evidence" value="ECO:0007669"/>
    <property type="project" value="TreeGrafter"/>
</dbReference>
<reference evidence="10" key="1">
    <citation type="submission" date="2017-02" db="UniProtKB">
        <authorList>
            <consortium name="WormBaseParasite"/>
        </authorList>
    </citation>
    <scope>IDENTIFICATION</scope>
</reference>
<name>A0A0N5AJZ2_9BILA</name>
<feature type="binding site" evidence="6">
    <location>
        <position position="49"/>
    </location>
    <ligand>
        <name>ATP</name>
        <dbReference type="ChEBI" id="CHEBI:30616"/>
    </ligand>
</feature>